<evidence type="ECO:0000313" key="2">
    <source>
        <dbReference type="Proteomes" id="UP000322079"/>
    </source>
</evidence>
<dbReference type="Proteomes" id="UP000322079">
    <property type="component" value="Chromosome"/>
</dbReference>
<accession>A0A5C1DFA0</accession>
<sequence length="73" mass="7613">MSQNNGAAERGKSLAFPDAAWAGFPPAEMQLAGELAAIRTELAALREALQLPRSIIITGPEVERVLAALKGGV</sequence>
<organism evidence="1 2">
    <name type="scientific">Chromobacterium paludis</name>
    <dbReference type="NCBI Taxonomy" id="2605945"/>
    <lineage>
        <taxon>Bacteria</taxon>
        <taxon>Pseudomonadati</taxon>
        <taxon>Pseudomonadota</taxon>
        <taxon>Betaproteobacteria</taxon>
        <taxon>Neisseriales</taxon>
        <taxon>Chromobacteriaceae</taxon>
        <taxon>Chromobacterium</taxon>
    </lineage>
</organism>
<dbReference type="AlphaFoldDB" id="A0A5C1DFA0"/>
<evidence type="ECO:0000313" key="1">
    <source>
        <dbReference type="EMBL" id="QEL55462.1"/>
    </source>
</evidence>
<gene>
    <name evidence="1" type="ORF">FYK34_07735</name>
</gene>
<protein>
    <submittedName>
        <fullName evidence="1">Uncharacterized protein</fullName>
    </submittedName>
</protein>
<reference evidence="1 2" key="1">
    <citation type="submission" date="2019-08" db="EMBL/GenBank/DDBJ databases">
        <title>Chromobacterium paludis, a novel bacterium isolated from a Maryland marsh pond.</title>
        <authorList>
            <person name="Blackburn M.B."/>
            <person name="Gundersen-Rindal D.E."/>
        </authorList>
    </citation>
    <scope>NUCLEOTIDE SEQUENCE [LARGE SCALE GENOMIC DNA]</scope>
    <source>
        <strain evidence="2">IIBBL 257-1</strain>
    </source>
</reference>
<keyword evidence="2" id="KW-1185">Reference proteome</keyword>
<proteinExistence type="predicted"/>
<dbReference type="RefSeq" id="WP_149295825.1">
    <property type="nucleotide sequence ID" value="NZ_CP043473.1"/>
</dbReference>
<dbReference type="EMBL" id="CP043473">
    <property type="protein sequence ID" value="QEL55462.1"/>
    <property type="molecule type" value="Genomic_DNA"/>
</dbReference>
<name>A0A5C1DFA0_9NEIS</name>
<dbReference type="KEGG" id="chrm:FYK34_07735"/>